<gene>
    <name evidence="8" type="ORF">GCM10009710_33280</name>
</gene>
<evidence type="ECO:0000256" key="6">
    <source>
        <dbReference type="SAM" id="MobiDB-lite"/>
    </source>
</evidence>
<evidence type="ECO:0000313" key="8">
    <source>
        <dbReference type="EMBL" id="GAA1750747.1"/>
    </source>
</evidence>
<dbReference type="SUPFAM" id="SSF51679">
    <property type="entry name" value="Bacterial luciferase-like"/>
    <property type="match status" value="1"/>
</dbReference>
<dbReference type="InterPro" id="IPR016215">
    <property type="entry name" value="NTA_MOA"/>
</dbReference>
<keyword evidence="1" id="KW-0285">Flavoprotein</keyword>
<evidence type="ECO:0000259" key="7">
    <source>
        <dbReference type="Pfam" id="PF00296"/>
    </source>
</evidence>
<dbReference type="PANTHER" id="PTHR30011:SF16">
    <property type="entry name" value="C2H2 FINGER DOMAIN TRANSCRIPTION FACTOR (EUROFUNG)-RELATED"/>
    <property type="match status" value="1"/>
</dbReference>
<dbReference type="Proteomes" id="UP001501057">
    <property type="component" value="Unassembled WGS sequence"/>
</dbReference>
<dbReference type="InterPro" id="IPR051260">
    <property type="entry name" value="Diverse_substr_monoxygenases"/>
</dbReference>
<feature type="domain" description="Luciferase-like" evidence="7">
    <location>
        <begin position="9"/>
        <end position="362"/>
    </location>
</feature>
<dbReference type="NCBIfam" id="TIGR03860">
    <property type="entry name" value="FMN_nitrolo"/>
    <property type="match status" value="1"/>
</dbReference>
<keyword evidence="2" id="KW-0288">FMN</keyword>
<feature type="compositionally biased region" description="Basic and acidic residues" evidence="6">
    <location>
        <begin position="409"/>
        <end position="425"/>
    </location>
</feature>
<dbReference type="PANTHER" id="PTHR30011">
    <property type="entry name" value="ALKANESULFONATE MONOOXYGENASE-RELATED"/>
    <property type="match status" value="1"/>
</dbReference>
<evidence type="ECO:0000313" key="9">
    <source>
        <dbReference type="Proteomes" id="UP001501057"/>
    </source>
</evidence>
<dbReference type="EMBL" id="BAAAME010000005">
    <property type="protein sequence ID" value="GAA1750747.1"/>
    <property type="molecule type" value="Genomic_DNA"/>
</dbReference>
<evidence type="ECO:0000256" key="5">
    <source>
        <dbReference type="ARBA" id="ARBA00033748"/>
    </source>
</evidence>
<evidence type="ECO:0000256" key="3">
    <source>
        <dbReference type="ARBA" id="ARBA00023002"/>
    </source>
</evidence>
<proteinExistence type="inferred from homology"/>
<dbReference type="CDD" id="cd01095">
    <property type="entry name" value="Nitrilotriacetate_monoxgenase"/>
    <property type="match status" value="1"/>
</dbReference>
<protein>
    <submittedName>
        <fullName evidence="8">LLM class flavin-dependent oxidoreductase</fullName>
    </submittedName>
</protein>
<organism evidence="8 9">
    <name type="scientific">Aeromicrobium alkaliterrae</name>
    <dbReference type="NCBI Taxonomy" id="302168"/>
    <lineage>
        <taxon>Bacteria</taxon>
        <taxon>Bacillati</taxon>
        <taxon>Actinomycetota</taxon>
        <taxon>Actinomycetes</taxon>
        <taxon>Propionibacteriales</taxon>
        <taxon>Nocardioidaceae</taxon>
        <taxon>Aeromicrobium</taxon>
    </lineage>
</organism>
<keyword evidence="3" id="KW-0560">Oxidoreductase</keyword>
<feature type="region of interest" description="Disordered" evidence="6">
    <location>
        <begin position="405"/>
        <end position="425"/>
    </location>
</feature>
<evidence type="ECO:0000256" key="1">
    <source>
        <dbReference type="ARBA" id="ARBA00022630"/>
    </source>
</evidence>
<evidence type="ECO:0000256" key="4">
    <source>
        <dbReference type="ARBA" id="ARBA00023033"/>
    </source>
</evidence>
<dbReference type="Gene3D" id="3.20.20.30">
    <property type="entry name" value="Luciferase-like domain"/>
    <property type="match status" value="1"/>
</dbReference>
<comment type="similarity">
    <text evidence="5">Belongs to the NtaA/SnaA/DszA monooxygenase family.</text>
</comment>
<sequence>MHRTVDAAGVDEFSHFRALTKVAERGTLDSIFLADIPGTPPNVAFSGPMTHEPLTHLSAVAAVTQHIGLIGTATTSYYEPYNLARLFASLDLLSSGRAGWNMVTTGLPMVARNFGDDPLPAHEARYERADEFVEVVRSLWQSWDDGAVELDEVTGRYLDPERLRDIHHRGERFSVAGSLNVRPSPQGEPVRVQAGGSDRGLDFAARHSEVVFTSQHDIRAAVAFAHDLRARARALGRDPSSLLVLPGLSAIIGSSESEARAHAAELDDLVRPAASLALLSIQLGGFDVTQLDPDGPFPDLRHDPVATASRQRFRLITEKAWRENLTVAEVARWAARGHGHRVVVGTPEQVADDIVTWFDAGAADGFNLQPPVLPDGLTRFVDHVIPLLRSRGVFRREYESTTLRGHLGLPRERSTTRSSGRGDVK</sequence>
<dbReference type="InterPro" id="IPR011251">
    <property type="entry name" value="Luciferase-like_dom"/>
</dbReference>
<reference evidence="8 9" key="1">
    <citation type="journal article" date="2019" name="Int. J. Syst. Evol. Microbiol.">
        <title>The Global Catalogue of Microorganisms (GCM) 10K type strain sequencing project: providing services to taxonomists for standard genome sequencing and annotation.</title>
        <authorList>
            <consortium name="The Broad Institute Genomics Platform"/>
            <consortium name="The Broad Institute Genome Sequencing Center for Infectious Disease"/>
            <person name="Wu L."/>
            <person name="Ma J."/>
        </authorList>
    </citation>
    <scope>NUCLEOTIDE SEQUENCE [LARGE SCALE GENOMIC DNA]</scope>
    <source>
        <strain evidence="8 9">JCM 13518</strain>
    </source>
</reference>
<keyword evidence="4" id="KW-0503">Monooxygenase</keyword>
<dbReference type="Pfam" id="PF00296">
    <property type="entry name" value="Bac_luciferase"/>
    <property type="match status" value="1"/>
</dbReference>
<evidence type="ECO:0000256" key="2">
    <source>
        <dbReference type="ARBA" id="ARBA00022643"/>
    </source>
</evidence>
<comment type="caution">
    <text evidence="8">The sequence shown here is derived from an EMBL/GenBank/DDBJ whole genome shotgun (WGS) entry which is preliminary data.</text>
</comment>
<dbReference type="PIRSF" id="PIRSF000337">
    <property type="entry name" value="NTA_MOA"/>
    <property type="match status" value="1"/>
</dbReference>
<accession>A0ABN2K8S8</accession>
<dbReference type="InterPro" id="IPR036661">
    <property type="entry name" value="Luciferase-like_sf"/>
</dbReference>
<name>A0ABN2K8S8_9ACTN</name>
<keyword evidence="9" id="KW-1185">Reference proteome</keyword>